<organism evidence="2 3">
    <name type="scientific">Streptomyces cavernicola</name>
    <dbReference type="NCBI Taxonomy" id="3043613"/>
    <lineage>
        <taxon>Bacteria</taxon>
        <taxon>Bacillati</taxon>
        <taxon>Actinomycetota</taxon>
        <taxon>Actinomycetes</taxon>
        <taxon>Kitasatosporales</taxon>
        <taxon>Streptomycetaceae</taxon>
        <taxon>Streptomyces</taxon>
    </lineage>
</organism>
<sequence>MTGGEIKGAGDGRAPVDQERSARGVVGADSDASDVMVTTAARAVIPDGVINSPEAESGFDTGEFGGAAGLLVGGDVPLQLGLPAVPQLRQRAAGGLLPLGPESVETGVEAVDELLFTLQLAPQFVLQFNGIPG</sequence>
<comment type="caution">
    <text evidence="2">The sequence shown here is derived from an EMBL/GenBank/DDBJ whole genome shotgun (WGS) entry which is preliminary data.</text>
</comment>
<dbReference type="Proteomes" id="UP001223978">
    <property type="component" value="Unassembled WGS sequence"/>
</dbReference>
<evidence type="ECO:0000313" key="2">
    <source>
        <dbReference type="EMBL" id="MDI3404437.1"/>
    </source>
</evidence>
<feature type="compositionally biased region" description="Basic and acidic residues" evidence="1">
    <location>
        <begin position="8"/>
        <end position="22"/>
    </location>
</feature>
<reference evidence="2 3" key="1">
    <citation type="submission" date="2023-05" db="EMBL/GenBank/DDBJ databases">
        <title>Draft genome sequence of Streptomyces sp. B-S-A6 isolated from a cave soil in Thailand.</title>
        <authorList>
            <person name="Chamroensaksri N."/>
            <person name="Muangham S."/>
        </authorList>
    </citation>
    <scope>NUCLEOTIDE SEQUENCE [LARGE SCALE GENOMIC DNA]</scope>
    <source>
        <strain evidence="2 3">B-S-A6</strain>
    </source>
</reference>
<evidence type="ECO:0000313" key="3">
    <source>
        <dbReference type="Proteomes" id="UP001223978"/>
    </source>
</evidence>
<name>A0ABT6S8S8_9ACTN</name>
<feature type="region of interest" description="Disordered" evidence="1">
    <location>
        <begin position="1"/>
        <end position="29"/>
    </location>
</feature>
<gene>
    <name evidence="2" type="ORF">QIS96_11485</name>
</gene>
<proteinExistence type="predicted"/>
<dbReference type="RefSeq" id="WP_282542390.1">
    <property type="nucleotide sequence ID" value="NZ_JASCIQ010000010.1"/>
</dbReference>
<protein>
    <submittedName>
        <fullName evidence="2">Uncharacterized protein</fullName>
    </submittedName>
</protein>
<accession>A0ABT6S8S8</accession>
<dbReference type="EMBL" id="JASCIQ010000010">
    <property type="protein sequence ID" value="MDI3404437.1"/>
    <property type="molecule type" value="Genomic_DNA"/>
</dbReference>
<keyword evidence="3" id="KW-1185">Reference proteome</keyword>
<evidence type="ECO:0000256" key="1">
    <source>
        <dbReference type="SAM" id="MobiDB-lite"/>
    </source>
</evidence>